<organism evidence="1 2">
    <name type="scientific">Ramlibacter humi</name>
    <dbReference type="NCBI Taxonomy" id="2530451"/>
    <lineage>
        <taxon>Bacteria</taxon>
        <taxon>Pseudomonadati</taxon>
        <taxon>Pseudomonadota</taxon>
        <taxon>Betaproteobacteria</taxon>
        <taxon>Burkholderiales</taxon>
        <taxon>Comamonadaceae</taxon>
        <taxon>Ramlibacter</taxon>
    </lineage>
</organism>
<reference evidence="1 2" key="1">
    <citation type="submission" date="2019-03" db="EMBL/GenBank/DDBJ databases">
        <title>Ramlibacter sp. 18x22-1, whole genome shotgun sequence.</title>
        <authorList>
            <person name="Zhang X."/>
            <person name="Feng G."/>
            <person name="Zhu H."/>
        </authorList>
    </citation>
    <scope>NUCLEOTIDE SEQUENCE [LARGE SCALE GENOMIC DNA]</scope>
    <source>
        <strain evidence="1 2">18x22-1</strain>
    </source>
</reference>
<sequence>MSTILRQPAQRGCFAGHVRRWLRNLHTRVTVAFHHGGLMFATVTSFVLPLRFLASRFVTGEAACAGAPERHDYRVLAGGLGRLLSRCTPRGIERQFPASGQALALLRRQLRWGGDAAVPPHLLIELAHEIALHADTATRAAARRCLQRATAA</sequence>
<dbReference type="AlphaFoldDB" id="A0A4Z0CC32"/>
<comment type="caution">
    <text evidence="1">The sequence shown here is derived from an EMBL/GenBank/DDBJ whole genome shotgun (WGS) entry which is preliminary data.</text>
</comment>
<name>A0A4Z0CC32_9BURK</name>
<dbReference type="EMBL" id="SMLK01000001">
    <property type="protein sequence ID" value="TFZ07940.1"/>
    <property type="molecule type" value="Genomic_DNA"/>
</dbReference>
<accession>A0A4Z0CC32</accession>
<dbReference type="RefSeq" id="WP_135247878.1">
    <property type="nucleotide sequence ID" value="NZ_SMLK01000001.1"/>
</dbReference>
<evidence type="ECO:0000313" key="1">
    <source>
        <dbReference type="EMBL" id="TFZ07940.1"/>
    </source>
</evidence>
<evidence type="ECO:0000313" key="2">
    <source>
        <dbReference type="Proteomes" id="UP000297839"/>
    </source>
</evidence>
<gene>
    <name evidence="1" type="ORF">EZ216_01885</name>
</gene>
<proteinExistence type="predicted"/>
<dbReference type="Proteomes" id="UP000297839">
    <property type="component" value="Unassembled WGS sequence"/>
</dbReference>
<protein>
    <submittedName>
        <fullName evidence="1">Uncharacterized protein</fullName>
    </submittedName>
</protein>
<keyword evidence="2" id="KW-1185">Reference proteome</keyword>